<evidence type="ECO:0000313" key="3">
    <source>
        <dbReference type="Proteomes" id="UP001597525"/>
    </source>
</evidence>
<sequence>MNNKIASMTYKRLLTQVFPHPLLKFAKERHLANFSSFNFANTLKGIIVFGLFVSFFSCTMIGANPQKIFNKIGLNGNKIPRSFQQHFKEIRAQKAAGSLTIVTKENKVKKGITATEYIENNYIHMFEPDIQGIKELTSDKESQPIIDAGLEMFSYADVIYKTDFPRIAKMIDDGLDDQQIDEAIGDLDKTKGIDLNRKYEKAMELLLPYADKHAVQYEVKHMPF</sequence>
<gene>
    <name evidence="2" type="ORF">ACFS7Y_16960</name>
</gene>
<dbReference type="Proteomes" id="UP001597525">
    <property type="component" value="Unassembled WGS sequence"/>
</dbReference>
<evidence type="ECO:0000313" key="2">
    <source>
        <dbReference type="EMBL" id="MFD2969086.1"/>
    </source>
</evidence>
<evidence type="ECO:0000256" key="1">
    <source>
        <dbReference type="SAM" id="Phobius"/>
    </source>
</evidence>
<keyword evidence="3" id="KW-1185">Reference proteome</keyword>
<accession>A0ABW6BM53</accession>
<keyword evidence="1" id="KW-0472">Membrane</keyword>
<dbReference type="EMBL" id="JBHUPB010000011">
    <property type="protein sequence ID" value="MFD2969086.1"/>
    <property type="molecule type" value="Genomic_DNA"/>
</dbReference>
<dbReference type="RefSeq" id="WP_320184575.1">
    <property type="nucleotide sequence ID" value="NZ_CP138332.1"/>
</dbReference>
<comment type="caution">
    <text evidence="2">The sequence shown here is derived from an EMBL/GenBank/DDBJ whole genome shotgun (WGS) entry which is preliminary data.</text>
</comment>
<name>A0ABW6BM53_9SPHI</name>
<keyword evidence="1" id="KW-0812">Transmembrane</keyword>
<protein>
    <recommendedName>
        <fullName evidence="4">DUF4230 domain-containing protein</fullName>
    </recommendedName>
</protein>
<evidence type="ECO:0008006" key="4">
    <source>
        <dbReference type="Google" id="ProtNLM"/>
    </source>
</evidence>
<organism evidence="2 3">
    <name type="scientific">Sphingobacterium bambusae</name>
    <dbReference type="NCBI Taxonomy" id="662858"/>
    <lineage>
        <taxon>Bacteria</taxon>
        <taxon>Pseudomonadati</taxon>
        <taxon>Bacteroidota</taxon>
        <taxon>Sphingobacteriia</taxon>
        <taxon>Sphingobacteriales</taxon>
        <taxon>Sphingobacteriaceae</taxon>
        <taxon>Sphingobacterium</taxon>
    </lineage>
</organism>
<feature type="transmembrane region" description="Helical" evidence="1">
    <location>
        <begin position="43"/>
        <end position="63"/>
    </location>
</feature>
<proteinExistence type="predicted"/>
<reference evidence="3" key="1">
    <citation type="journal article" date="2019" name="Int. J. Syst. Evol. Microbiol.">
        <title>The Global Catalogue of Microorganisms (GCM) 10K type strain sequencing project: providing services to taxonomists for standard genome sequencing and annotation.</title>
        <authorList>
            <consortium name="The Broad Institute Genomics Platform"/>
            <consortium name="The Broad Institute Genome Sequencing Center for Infectious Disease"/>
            <person name="Wu L."/>
            <person name="Ma J."/>
        </authorList>
    </citation>
    <scope>NUCLEOTIDE SEQUENCE [LARGE SCALE GENOMIC DNA]</scope>
    <source>
        <strain evidence="3">KCTC 22814</strain>
    </source>
</reference>
<keyword evidence="1" id="KW-1133">Transmembrane helix</keyword>